<dbReference type="InterPro" id="IPR011059">
    <property type="entry name" value="Metal-dep_hydrolase_composite"/>
</dbReference>
<feature type="coiled-coil region" evidence="1">
    <location>
        <begin position="163"/>
        <end position="190"/>
    </location>
</feature>
<gene>
    <name evidence="4" type="ORF">C900_01586</name>
</gene>
<feature type="region of interest" description="Disordered" evidence="2">
    <location>
        <begin position="291"/>
        <end position="327"/>
    </location>
</feature>
<evidence type="ECO:0000313" key="5">
    <source>
        <dbReference type="Proteomes" id="UP000011135"/>
    </source>
</evidence>
<dbReference type="SUPFAM" id="SSF51338">
    <property type="entry name" value="Composite domain of metallo-dependent hydrolases"/>
    <property type="match status" value="1"/>
</dbReference>
<dbReference type="Proteomes" id="UP000011135">
    <property type="component" value="Unassembled WGS sequence"/>
</dbReference>
<evidence type="ECO:0000313" key="4">
    <source>
        <dbReference type="EMBL" id="ELR72304.1"/>
    </source>
</evidence>
<accession>L8JXF9</accession>
<reference evidence="4 5" key="1">
    <citation type="submission" date="2012-12" db="EMBL/GenBank/DDBJ databases">
        <title>Genome assembly of Fulvivirga imtechensis AK7.</title>
        <authorList>
            <person name="Nupur N."/>
            <person name="Khatri I."/>
            <person name="Kumar R."/>
            <person name="Subramanian S."/>
            <person name="Pinnaka A."/>
        </authorList>
    </citation>
    <scope>NUCLEOTIDE SEQUENCE [LARGE SCALE GENOMIC DNA]</scope>
    <source>
        <strain evidence="4 5">AK7</strain>
    </source>
</reference>
<proteinExistence type="predicted"/>
<comment type="caution">
    <text evidence="4">The sequence shown here is derived from an EMBL/GenBank/DDBJ whole genome shotgun (WGS) entry which is preliminary data.</text>
</comment>
<protein>
    <recommendedName>
        <fullName evidence="3">Amidohydrolase-related domain-containing protein</fullName>
    </recommendedName>
</protein>
<feature type="domain" description="Amidohydrolase-related" evidence="3">
    <location>
        <begin position="225"/>
        <end position="285"/>
    </location>
</feature>
<dbReference type="STRING" id="1237149.C900_01586"/>
<sequence>MLPGQGAIILLAGNSPDELVYKGPVSMFSQLHGAAGIYPNTVMGVMAKYRELYRQADQAKSYQKRYIQDASGMERPKSDRVLEAFYPVIDRSMPVAFKAEKVLDIQRVFSLKNELGFNLILGEVKEGWDITDKIKTSGAKVFLSLDLPELKEEKKAKADSGKVEEKEKRKTEVDLERERLELRKEEMIRKFYTQPALFASEGIIHGFSTLEAKSKDIKNHLSKLVENGLSEDAALAALTTSPAQLLGLSATMGSIDNGKLANLVISDKPYFNKESKVKYVFVDGRKFELEDKPKKKHSDEEDVEVSGTWSYTTETPQGAGTGNIVITGEPGNYSGTITGSFSGDENVLTNITVDGKELSFSFSMNVGGDTLNIDVSVTVDGNTFEGSMTAGVHGSFPIEGERLPNK</sequence>
<dbReference type="Pfam" id="PF01979">
    <property type="entry name" value="Amidohydro_1"/>
    <property type="match status" value="1"/>
</dbReference>
<keyword evidence="5" id="KW-1185">Reference proteome</keyword>
<evidence type="ECO:0000256" key="2">
    <source>
        <dbReference type="SAM" id="MobiDB-lite"/>
    </source>
</evidence>
<dbReference type="AlphaFoldDB" id="L8JXF9"/>
<evidence type="ECO:0000256" key="1">
    <source>
        <dbReference type="SAM" id="Coils"/>
    </source>
</evidence>
<evidence type="ECO:0000259" key="3">
    <source>
        <dbReference type="Pfam" id="PF01979"/>
    </source>
</evidence>
<dbReference type="Gene3D" id="3.20.20.140">
    <property type="entry name" value="Metal-dependent hydrolases"/>
    <property type="match status" value="1"/>
</dbReference>
<keyword evidence="1" id="KW-0175">Coiled coil</keyword>
<dbReference type="GO" id="GO:0016810">
    <property type="term" value="F:hydrolase activity, acting on carbon-nitrogen (but not peptide) bonds"/>
    <property type="evidence" value="ECO:0007669"/>
    <property type="project" value="InterPro"/>
</dbReference>
<dbReference type="eggNOG" id="COG1228">
    <property type="taxonomic scope" value="Bacteria"/>
</dbReference>
<name>L8JXF9_9BACT</name>
<dbReference type="InterPro" id="IPR006680">
    <property type="entry name" value="Amidohydro-rel"/>
</dbReference>
<feature type="compositionally biased region" description="Polar residues" evidence="2">
    <location>
        <begin position="307"/>
        <end position="318"/>
    </location>
</feature>
<dbReference type="EMBL" id="AMZN01000024">
    <property type="protein sequence ID" value="ELR72304.1"/>
    <property type="molecule type" value="Genomic_DNA"/>
</dbReference>
<organism evidence="4 5">
    <name type="scientific">Fulvivirga imtechensis AK7</name>
    <dbReference type="NCBI Taxonomy" id="1237149"/>
    <lineage>
        <taxon>Bacteria</taxon>
        <taxon>Pseudomonadati</taxon>
        <taxon>Bacteroidota</taxon>
        <taxon>Cytophagia</taxon>
        <taxon>Cytophagales</taxon>
        <taxon>Fulvivirgaceae</taxon>
        <taxon>Fulvivirga</taxon>
    </lineage>
</organism>